<dbReference type="Proteomes" id="UP000244336">
    <property type="component" value="Chromosome 9"/>
</dbReference>
<feature type="compositionally biased region" description="Low complexity" evidence="1">
    <location>
        <begin position="155"/>
        <end position="172"/>
    </location>
</feature>
<organism evidence="2 3">
    <name type="scientific">Panicum hallii var. hallii</name>
    <dbReference type="NCBI Taxonomy" id="1504633"/>
    <lineage>
        <taxon>Eukaryota</taxon>
        <taxon>Viridiplantae</taxon>
        <taxon>Streptophyta</taxon>
        <taxon>Embryophyta</taxon>
        <taxon>Tracheophyta</taxon>
        <taxon>Spermatophyta</taxon>
        <taxon>Magnoliopsida</taxon>
        <taxon>Liliopsida</taxon>
        <taxon>Poales</taxon>
        <taxon>Poaceae</taxon>
        <taxon>PACMAD clade</taxon>
        <taxon>Panicoideae</taxon>
        <taxon>Panicodae</taxon>
        <taxon>Paniceae</taxon>
        <taxon>Panicinae</taxon>
        <taxon>Panicum</taxon>
        <taxon>Panicum sect. Panicum</taxon>
    </lineage>
</organism>
<name>A0A2T7CIP7_9POAL</name>
<protein>
    <submittedName>
        <fullName evidence="2">Uncharacterized protein</fullName>
    </submittedName>
</protein>
<proteinExistence type="predicted"/>
<reference evidence="2 3" key="1">
    <citation type="submission" date="2018-04" db="EMBL/GenBank/DDBJ databases">
        <title>WGS assembly of Panicum hallii var. hallii HAL2.</title>
        <authorList>
            <person name="Lovell J."/>
            <person name="Jenkins J."/>
            <person name="Lowry D."/>
            <person name="Mamidi S."/>
            <person name="Sreedasyam A."/>
            <person name="Weng X."/>
            <person name="Barry K."/>
            <person name="Bonette J."/>
            <person name="Campitelli B."/>
            <person name="Daum C."/>
            <person name="Gordon S."/>
            <person name="Gould B."/>
            <person name="Lipzen A."/>
            <person name="MacQueen A."/>
            <person name="Palacio-Mejia J."/>
            <person name="Plott C."/>
            <person name="Shakirov E."/>
            <person name="Shu S."/>
            <person name="Yoshinaga Y."/>
            <person name="Zane M."/>
            <person name="Rokhsar D."/>
            <person name="Grimwood J."/>
            <person name="Schmutz J."/>
            <person name="Juenger T."/>
        </authorList>
    </citation>
    <scope>NUCLEOTIDE SEQUENCE [LARGE SCALE GENOMIC DNA]</scope>
    <source>
        <strain evidence="3">cv. HAL2</strain>
    </source>
</reference>
<dbReference type="Gramene" id="PUZ43219">
    <property type="protein sequence ID" value="PUZ43219"/>
    <property type="gene ID" value="GQ55_9G644800"/>
</dbReference>
<dbReference type="AlphaFoldDB" id="A0A2T7CIP7"/>
<feature type="region of interest" description="Disordered" evidence="1">
    <location>
        <begin position="1"/>
        <end position="93"/>
    </location>
</feature>
<evidence type="ECO:0000256" key="1">
    <source>
        <dbReference type="SAM" id="MobiDB-lite"/>
    </source>
</evidence>
<gene>
    <name evidence="2" type="ORF">GQ55_9G644800</name>
</gene>
<sequence length="192" mass="20480">MALQSTFQVPTEERMEGGGSQSRRCKLANHAAKKKESQPCPQADSCSDRPRLYCPTQPARAAPNQPKSPRPQGPNRKAQERERERERETLWLTDSSRVWLVSLPFPLSPSPPACARPPGQPPKPKAGGPTPAGRFYAESPLPHPANYSPVPPSHSIPIFPSPTRQAAAAAAASCVAPTGSGRGGGVARDPPD</sequence>
<feature type="region of interest" description="Disordered" evidence="1">
    <location>
        <begin position="107"/>
        <end position="192"/>
    </location>
</feature>
<evidence type="ECO:0000313" key="3">
    <source>
        <dbReference type="Proteomes" id="UP000244336"/>
    </source>
</evidence>
<feature type="compositionally biased region" description="Basic residues" evidence="1">
    <location>
        <begin position="23"/>
        <end position="33"/>
    </location>
</feature>
<keyword evidence="3" id="KW-1185">Reference proteome</keyword>
<evidence type="ECO:0000313" key="2">
    <source>
        <dbReference type="EMBL" id="PUZ43219.1"/>
    </source>
</evidence>
<accession>A0A2T7CIP7</accession>
<feature type="compositionally biased region" description="Pro residues" evidence="1">
    <location>
        <begin position="107"/>
        <end position="124"/>
    </location>
</feature>
<dbReference type="EMBL" id="CM009757">
    <property type="protein sequence ID" value="PUZ43219.1"/>
    <property type="molecule type" value="Genomic_DNA"/>
</dbReference>
<feature type="compositionally biased region" description="Basic and acidic residues" evidence="1">
    <location>
        <begin position="77"/>
        <end position="89"/>
    </location>
</feature>